<accession>A5E380</accession>
<dbReference type="eggNOG" id="KOG3060">
    <property type="taxonomic scope" value="Eukaryota"/>
</dbReference>
<keyword evidence="1" id="KW-0677">Repeat</keyword>
<evidence type="ECO:0000256" key="4">
    <source>
        <dbReference type="RuleBase" id="RU367091"/>
    </source>
</evidence>
<comment type="function">
    <text evidence="4">Part of the endoplasmic reticulum membrane protein complex (EMC) that enables the energy-independent insertion into endoplasmic reticulum membranes of newly synthesized membrane proteins.</text>
</comment>
<comment type="similarity">
    <text evidence="4">Belongs to the EMC2 family.</text>
</comment>
<reference evidence="6 7" key="1">
    <citation type="journal article" date="2009" name="Nature">
        <title>Evolution of pathogenicity and sexual reproduction in eight Candida genomes.</title>
        <authorList>
            <person name="Butler G."/>
            <person name="Rasmussen M.D."/>
            <person name="Lin M.F."/>
            <person name="Santos M.A."/>
            <person name="Sakthikumar S."/>
            <person name="Munro C.A."/>
            <person name="Rheinbay E."/>
            <person name="Grabherr M."/>
            <person name="Forche A."/>
            <person name="Reedy J.L."/>
            <person name="Agrafioti I."/>
            <person name="Arnaud M.B."/>
            <person name="Bates S."/>
            <person name="Brown A.J."/>
            <person name="Brunke S."/>
            <person name="Costanzo M.C."/>
            <person name="Fitzpatrick D.A."/>
            <person name="de Groot P.W."/>
            <person name="Harris D."/>
            <person name="Hoyer L.L."/>
            <person name="Hube B."/>
            <person name="Klis F.M."/>
            <person name="Kodira C."/>
            <person name="Lennard N."/>
            <person name="Logue M.E."/>
            <person name="Martin R."/>
            <person name="Neiman A.M."/>
            <person name="Nikolaou E."/>
            <person name="Quail M.A."/>
            <person name="Quinn J."/>
            <person name="Santos M.C."/>
            <person name="Schmitzberger F.F."/>
            <person name="Sherlock G."/>
            <person name="Shah P."/>
            <person name="Silverstein K.A."/>
            <person name="Skrzypek M.S."/>
            <person name="Soll D."/>
            <person name="Staggs R."/>
            <person name="Stansfield I."/>
            <person name="Stumpf M.P."/>
            <person name="Sudbery P.E."/>
            <person name="Srikantha T."/>
            <person name="Zeng Q."/>
            <person name="Berman J."/>
            <person name="Berriman M."/>
            <person name="Heitman J."/>
            <person name="Gow N.A."/>
            <person name="Lorenz M.C."/>
            <person name="Birren B.W."/>
            <person name="Kellis M."/>
            <person name="Cuomo C.A."/>
        </authorList>
    </citation>
    <scope>NUCLEOTIDE SEQUENCE [LARGE SCALE GENOMIC DNA]</scope>
    <source>
        <strain evidence="7">ATCC 11503 / BCRC 21390 / CBS 2605 / JCM 1781 / NBRC 1676 / NRRL YB-4239</strain>
    </source>
</reference>
<dbReference type="InterPro" id="IPR039856">
    <property type="entry name" value="EMC2-like"/>
</dbReference>
<keyword evidence="7" id="KW-1185">Reference proteome</keyword>
<dbReference type="Pfam" id="PF22890">
    <property type="entry name" value="TPR_EMC2"/>
    <property type="match status" value="1"/>
</dbReference>
<name>A5E380_LODEL</name>
<dbReference type="InterPro" id="IPR055217">
    <property type="entry name" value="TPR_EMC2"/>
</dbReference>
<dbReference type="SUPFAM" id="SSF48452">
    <property type="entry name" value="TPR-like"/>
    <property type="match status" value="1"/>
</dbReference>
<dbReference type="KEGG" id="lel:PVL30_004890"/>
<dbReference type="HOGENOM" id="CLU_065213_0_0_1"/>
<comment type="subcellular location">
    <subcellularLocation>
        <location evidence="4">Endoplasmic reticulum membrane</location>
        <topology evidence="4">Peripheral membrane protein</topology>
        <orientation evidence="4">Cytoplasmic side</orientation>
    </subcellularLocation>
</comment>
<dbReference type="GeneID" id="5232124"/>
<gene>
    <name evidence="6" type="ORF">LELG_04067</name>
</gene>
<dbReference type="SMART" id="SM00028">
    <property type="entry name" value="TPR"/>
    <property type="match status" value="1"/>
</dbReference>
<dbReference type="VEuPathDB" id="FungiDB:LELG_04067"/>
<keyword evidence="4" id="KW-0256">Endoplasmic reticulum</keyword>
<evidence type="ECO:0000313" key="6">
    <source>
        <dbReference type="EMBL" id="EDK45888.1"/>
    </source>
</evidence>
<feature type="repeat" description="TPR" evidence="3">
    <location>
        <begin position="157"/>
        <end position="190"/>
    </location>
</feature>
<dbReference type="OrthoDB" id="124397at2759"/>
<dbReference type="InterPro" id="IPR011990">
    <property type="entry name" value="TPR-like_helical_dom_sf"/>
</dbReference>
<dbReference type="AlphaFoldDB" id="A5E380"/>
<protein>
    <recommendedName>
        <fullName evidence="4">ER membrane protein complex subunit 2</fullName>
    </recommendedName>
</protein>
<dbReference type="GO" id="GO:0072546">
    <property type="term" value="C:EMC complex"/>
    <property type="evidence" value="ECO:0007669"/>
    <property type="project" value="UniProtKB-UniRule"/>
</dbReference>
<evidence type="ECO:0000259" key="5">
    <source>
        <dbReference type="Pfam" id="PF22890"/>
    </source>
</evidence>
<evidence type="ECO:0000256" key="3">
    <source>
        <dbReference type="PROSITE-ProRule" id="PRU00339"/>
    </source>
</evidence>
<evidence type="ECO:0000256" key="2">
    <source>
        <dbReference type="ARBA" id="ARBA00022803"/>
    </source>
</evidence>
<proteinExistence type="inferred from homology"/>
<organism evidence="6 7">
    <name type="scientific">Lodderomyces elongisporus (strain ATCC 11503 / CBS 2605 / JCM 1781 / NBRC 1676 / NRRL YB-4239)</name>
    <name type="common">Yeast</name>
    <name type="synonym">Saccharomyces elongisporus</name>
    <dbReference type="NCBI Taxonomy" id="379508"/>
    <lineage>
        <taxon>Eukaryota</taxon>
        <taxon>Fungi</taxon>
        <taxon>Dikarya</taxon>
        <taxon>Ascomycota</taxon>
        <taxon>Saccharomycotina</taxon>
        <taxon>Pichiomycetes</taxon>
        <taxon>Debaryomycetaceae</taxon>
        <taxon>Candida/Lodderomyces clade</taxon>
        <taxon>Lodderomyces</taxon>
    </lineage>
</organism>
<dbReference type="PROSITE" id="PS50005">
    <property type="entry name" value="TPR"/>
    <property type="match status" value="1"/>
</dbReference>
<evidence type="ECO:0000256" key="1">
    <source>
        <dbReference type="ARBA" id="ARBA00022737"/>
    </source>
</evidence>
<dbReference type="OMA" id="LMEMLFY"/>
<keyword evidence="4" id="KW-0472">Membrane</keyword>
<evidence type="ECO:0000313" key="7">
    <source>
        <dbReference type="Proteomes" id="UP000001996"/>
    </source>
</evidence>
<dbReference type="InParanoid" id="A5E380"/>
<feature type="domain" description="EMC2 TPR-like" evidence="5">
    <location>
        <begin position="113"/>
        <end position="195"/>
    </location>
</feature>
<dbReference type="Gene3D" id="1.25.40.10">
    <property type="entry name" value="Tetratricopeptide repeat domain"/>
    <property type="match status" value="1"/>
</dbReference>
<comment type="subunit">
    <text evidence="4">Component of the ER membrane protein complex (EMC).</text>
</comment>
<dbReference type="FunCoup" id="A5E380">
    <property type="interactions" value="167"/>
</dbReference>
<dbReference type="STRING" id="379508.A5E380"/>
<dbReference type="Proteomes" id="UP000001996">
    <property type="component" value="Unassembled WGS sequence"/>
</dbReference>
<sequence length="306" mass="36001">MQVEHSLVKKKLLTIATSGKFATFTPEQLDATYLQLDDYLILHLDKLDAIELFQLFELQFYLCILTNHDIEAKNVLDRLTDQFGQNVKSQRIRLLQSIYWESQGEIKKAGDLLSQDPDELQLLRRLTTFARHEKTSATSEKYILNLNFYLNLQPADTVAWCELADEYAKLGHYEKAAHCLRQVVLLQPTAYPLFYKIGLMEYYRFLQLEKELKEENNKKDKLIELMKLLICARDNYMYLLEINDKYDKSWVALWSLVQKDFAFNLRLSKISENNKAVKEYLAQSVKLRPIVEKKLKELEVDVKSLE</sequence>
<dbReference type="InterPro" id="IPR019734">
    <property type="entry name" value="TPR_rpt"/>
</dbReference>
<keyword evidence="2 3" id="KW-0802">TPR repeat</keyword>
<dbReference type="PANTHER" id="PTHR12760">
    <property type="entry name" value="TETRATRICOPEPTIDE REPEAT PROTEIN"/>
    <property type="match status" value="1"/>
</dbReference>
<dbReference type="EMBL" id="CH981528">
    <property type="protein sequence ID" value="EDK45888.1"/>
    <property type="molecule type" value="Genomic_DNA"/>
</dbReference>